<gene>
    <name evidence="2" type="ORF">ONZ51_g11131</name>
</gene>
<feature type="signal peptide" evidence="1">
    <location>
        <begin position="1"/>
        <end position="16"/>
    </location>
</feature>
<organism evidence="2 3">
    <name type="scientific">Trametes cubensis</name>
    <dbReference type="NCBI Taxonomy" id="1111947"/>
    <lineage>
        <taxon>Eukaryota</taxon>
        <taxon>Fungi</taxon>
        <taxon>Dikarya</taxon>
        <taxon>Basidiomycota</taxon>
        <taxon>Agaricomycotina</taxon>
        <taxon>Agaricomycetes</taxon>
        <taxon>Polyporales</taxon>
        <taxon>Polyporaceae</taxon>
        <taxon>Trametes</taxon>
    </lineage>
</organism>
<dbReference type="AlphaFoldDB" id="A0AAD7TJ85"/>
<dbReference type="Proteomes" id="UP001215151">
    <property type="component" value="Unassembled WGS sequence"/>
</dbReference>
<reference evidence="2" key="1">
    <citation type="submission" date="2022-11" db="EMBL/GenBank/DDBJ databases">
        <title>Genome Sequence of Cubamyces cubensis.</title>
        <authorList>
            <person name="Buettner E."/>
        </authorList>
    </citation>
    <scope>NUCLEOTIDE SEQUENCE</scope>
    <source>
        <strain evidence="2">MPL-01</strain>
    </source>
</reference>
<accession>A0AAD7TJ85</accession>
<proteinExistence type="predicted"/>
<evidence type="ECO:0000313" key="3">
    <source>
        <dbReference type="Proteomes" id="UP001215151"/>
    </source>
</evidence>
<protein>
    <submittedName>
        <fullName evidence="2">Uncharacterized protein</fullName>
    </submittedName>
</protein>
<comment type="caution">
    <text evidence="2">The sequence shown here is derived from an EMBL/GenBank/DDBJ whole genome shotgun (WGS) entry which is preliminary data.</text>
</comment>
<dbReference type="InterPro" id="IPR045469">
    <property type="entry name" value="Nis1"/>
</dbReference>
<evidence type="ECO:0000313" key="2">
    <source>
        <dbReference type="EMBL" id="KAJ8462079.1"/>
    </source>
</evidence>
<feature type="chain" id="PRO_5042286524" evidence="1">
    <location>
        <begin position="17"/>
        <end position="136"/>
    </location>
</feature>
<sequence length="136" mass="13682">MKSIFAVAALVASAMAQGVVISAPPPLATLTAGETTVVEVVRPDSLTGSQEVSVAIGIQSCVGRAPAGTCDGVDTSGYIGTSPLYVGPAALVQNFTVTVPDYLQPGAAVIAVAHFSLILGVEILFEVVNQTVIIGN</sequence>
<evidence type="ECO:0000256" key="1">
    <source>
        <dbReference type="SAM" id="SignalP"/>
    </source>
</evidence>
<dbReference type="EMBL" id="JAPEVG010000497">
    <property type="protein sequence ID" value="KAJ8462079.1"/>
    <property type="molecule type" value="Genomic_DNA"/>
</dbReference>
<keyword evidence="1" id="KW-0732">Signal</keyword>
<dbReference type="Pfam" id="PF19271">
    <property type="entry name" value="Nis1"/>
    <property type="match status" value="1"/>
</dbReference>
<name>A0AAD7TJ85_9APHY</name>
<keyword evidence="3" id="KW-1185">Reference proteome</keyword>